<gene>
    <name evidence="1" type="ORF">HUG12_02295</name>
</gene>
<protein>
    <recommendedName>
        <fullName evidence="3">CRISPR-associated exonuclease Cas4</fullName>
    </recommendedName>
</protein>
<organism evidence="1 2">
    <name type="scientific">Halorarum salinum</name>
    <dbReference type="NCBI Taxonomy" id="2743089"/>
    <lineage>
        <taxon>Archaea</taxon>
        <taxon>Methanobacteriati</taxon>
        <taxon>Methanobacteriota</taxon>
        <taxon>Stenosarchaea group</taxon>
        <taxon>Halobacteria</taxon>
        <taxon>Halobacteriales</taxon>
        <taxon>Haloferacaceae</taxon>
        <taxon>Halorarum</taxon>
    </lineage>
</organism>
<evidence type="ECO:0008006" key="3">
    <source>
        <dbReference type="Google" id="ProtNLM"/>
    </source>
</evidence>
<name>A0A7D5Q865_9EURY</name>
<dbReference type="AlphaFoldDB" id="A0A7D5Q865"/>
<sequence length="224" mass="24969">MPSGDLVAFSDLARAAYCPRQLYYLRRDDREPPEEATERIDLAFRYPTLRSADDDALREAPVDRPPDDYRAALDRLADREEWAALTDPGSTRTLLEGKDCRGIAHKVLDPDDGPPVPTLVSPGAPPEQGVWEPQAVRAVAAAKALAWERGREVPRALVEYPAHGVVREVRLGVRKAAAYRRTLRTVRSMDGPPPRLRGSDKCDPCDYRAECGVETRSLRSWLGL</sequence>
<dbReference type="GeneID" id="56036252"/>
<proteinExistence type="predicted"/>
<reference evidence="1 2" key="1">
    <citation type="submission" date="2020-06" db="EMBL/GenBank/DDBJ databases">
        <title>NJ-3-1, isolated from saline soil.</title>
        <authorList>
            <person name="Cui H.L."/>
            <person name="Shi X."/>
        </authorList>
    </citation>
    <scope>NUCLEOTIDE SEQUENCE [LARGE SCALE GENOMIC DNA]</scope>
    <source>
        <strain evidence="1 2">NJ-3-1</strain>
    </source>
</reference>
<dbReference type="Proteomes" id="UP000509626">
    <property type="component" value="Chromosome"/>
</dbReference>
<dbReference type="OrthoDB" id="26676at2157"/>
<evidence type="ECO:0000313" key="2">
    <source>
        <dbReference type="Proteomes" id="UP000509626"/>
    </source>
</evidence>
<dbReference type="EMBL" id="CP058579">
    <property type="protein sequence ID" value="QLG60636.1"/>
    <property type="molecule type" value="Genomic_DNA"/>
</dbReference>
<keyword evidence="2" id="KW-1185">Reference proteome</keyword>
<dbReference type="KEGG" id="halu:HUG12_02295"/>
<accession>A0A7D5Q865</accession>
<dbReference type="RefSeq" id="WP_179267222.1">
    <property type="nucleotide sequence ID" value="NZ_CP058579.1"/>
</dbReference>
<evidence type="ECO:0000313" key="1">
    <source>
        <dbReference type="EMBL" id="QLG60636.1"/>
    </source>
</evidence>